<sequence length="346" mass="40419">MRKGKNISKNELLNLADCSHRIIIPLYIPNLEGYYKEAFEIFKMCLFSINRTSISLVKISVISNNCCEEVNNKLFELYQKKDIDELIIEQEAIGKINSILKALRTVEERLITITDADVLFLNNWEKEVIKVFKAYPKAGMVSPVPIFRTHLRYTKNIWFRYFFSNKLKFRKVKNPEAMTRFANSLGWSYLSEKLKDVVLTLEAKNKTLAVVGNAHFVGTYKREVFKLLPEGNSDYLLGGNSEKLYTDIPVIKSGGYRLATYNNYAYHLGNKLEDWMVDEFDNLIQETKKYEDFNDLKKLKPSKLNYIISEKLFGKLFYNKLFKNLSFKLKGLNKTQLANFLDNNYE</sequence>
<gene>
    <name evidence="1" type="ORF">A8C32_00795</name>
</gene>
<dbReference type="EMBL" id="MDJD01000028">
    <property type="protein sequence ID" value="OEK08846.1"/>
    <property type="molecule type" value="Genomic_DNA"/>
</dbReference>
<evidence type="ECO:0000313" key="1">
    <source>
        <dbReference type="EMBL" id="OEK08846.1"/>
    </source>
</evidence>
<reference evidence="1 2" key="1">
    <citation type="submission" date="2016-05" db="EMBL/GenBank/DDBJ databases">
        <title>Draft Genome Sequence of Algibacter sp. Strain SK-16 Isolated from the Surface Water of Aburatsubo Inlet.</title>
        <authorList>
            <person name="Wong S.-K."/>
            <person name="Yoshizawa S."/>
            <person name="Nakajima Y."/>
            <person name="Ogura Y."/>
            <person name="Tetsuya H."/>
            <person name="Hamasaki K."/>
        </authorList>
    </citation>
    <scope>NUCLEOTIDE SEQUENCE [LARGE SCALE GENOMIC DNA]</scope>
    <source>
        <strain evidence="1 2">SK-16</strain>
    </source>
</reference>
<dbReference type="AlphaFoldDB" id="A0A1E5TBW5"/>
<accession>A0A1E5TBW5</accession>
<dbReference type="InterPro" id="IPR029044">
    <property type="entry name" value="Nucleotide-diphossugar_trans"/>
</dbReference>
<dbReference type="Gene3D" id="3.90.550.10">
    <property type="entry name" value="Spore Coat Polysaccharide Biosynthesis Protein SpsA, Chain A"/>
    <property type="match status" value="1"/>
</dbReference>
<dbReference type="Proteomes" id="UP000095713">
    <property type="component" value="Unassembled WGS sequence"/>
</dbReference>
<keyword evidence="2" id="KW-1185">Reference proteome</keyword>
<dbReference type="SUPFAM" id="SSF53448">
    <property type="entry name" value="Nucleotide-diphospho-sugar transferases"/>
    <property type="match status" value="1"/>
</dbReference>
<dbReference type="RefSeq" id="WP_069829527.1">
    <property type="nucleotide sequence ID" value="NZ_MDJD01000028.1"/>
</dbReference>
<dbReference type="OrthoDB" id="1116632at2"/>
<proteinExistence type="predicted"/>
<organism evidence="1 2">
    <name type="scientific">Flavivirga aquatica</name>
    <dbReference type="NCBI Taxonomy" id="1849968"/>
    <lineage>
        <taxon>Bacteria</taxon>
        <taxon>Pseudomonadati</taxon>
        <taxon>Bacteroidota</taxon>
        <taxon>Flavobacteriia</taxon>
        <taxon>Flavobacteriales</taxon>
        <taxon>Flavobacteriaceae</taxon>
        <taxon>Flavivirga</taxon>
    </lineage>
</organism>
<dbReference type="STRING" id="1849968.A8C32_00795"/>
<protein>
    <submittedName>
        <fullName evidence="1">Uncharacterized protein</fullName>
    </submittedName>
</protein>
<evidence type="ECO:0000313" key="2">
    <source>
        <dbReference type="Proteomes" id="UP000095713"/>
    </source>
</evidence>
<name>A0A1E5TBW5_9FLAO</name>
<comment type="caution">
    <text evidence="1">The sequence shown here is derived from an EMBL/GenBank/DDBJ whole genome shotgun (WGS) entry which is preliminary data.</text>
</comment>